<dbReference type="EMBL" id="QGMK01000638">
    <property type="protein sequence ID" value="TVY80651.1"/>
    <property type="molecule type" value="Genomic_DNA"/>
</dbReference>
<comment type="caution">
    <text evidence="2">The sequence shown here is derived from an EMBL/GenBank/DDBJ whole genome shotgun (WGS) entry which is preliminary data.</text>
</comment>
<feature type="region of interest" description="Disordered" evidence="1">
    <location>
        <begin position="200"/>
        <end position="238"/>
    </location>
</feature>
<keyword evidence="3" id="KW-1185">Reference proteome</keyword>
<sequence>MSKFRSPGRTNTGTSIRGKIGPPIPMPDDDEFPIRTPGAGIATPLGDGIAEPLGLRGSTATDYLTHKIGTPPRDSPEPIHDASVPAQSSIEEPFRRAAQPSPLRTSMGTAPSKISSSKPQRKKSSLRSVLGKLFGKKRKSGSTTSNEKEQRASGLRAEQHRSDPTAFNRSPKDAPSPQKRSASLPINEYNRALRSHSTVIEGFPQYGAEEPNRNSIHADGQTRPRRATTPSRLWTPNKAPGYVDWTGLSPRPASSHVRGSKVFTDEEAEAAIGMAVTSGSHPNRRSRSLGQMREAASLPPIARRRSHEIRYWRESYDPGIISPMSSNKPDTEDPIVLQEESEHLVDVEEQPQPFNFGPMGEMAGMKITQAASLETRVQRLEARMQKADKTLSRLHHPNALVLQDPPKRNPNRIHSTSFTRPTTDTSELSLPAHDRNRETNQPKRDSQNPTRSSSQSRPSTVDTNASYQHSLDTFLPPTITSPNVALISSQETARPLSTSTTIRGIPSSSPTMPKDGVLTVEHYTALTNMILGEQAARHKLEVVVRNLQQQLKVYQMSGPGSFPTPDSNEAANPLSEGLPGGEFSNFEQDDDSSDDEGRYGTDAFQTPREERGNFGDDTFGDVMNEEGSPAPRTMSLSQMTLGKGLQRV</sequence>
<evidence type="ECO:0000313" key="3">
    <source>
        <dbReference type="Proteomes" id="UP000469558"/>
    </source>
</evidence>
<protein>
    <submittedName>
        <fullName evidence="2">Uncharacterized protein</fullName>
    </submittedName>
</protein>
<dbReference type="OrthoDB" id="5428925at2759"/>
<dbReference type="AlphaFoldDB" id="A0A8T9C4Q8"/>
<feature type="compositionally biased region" description="Low complexity" evidence="1">
    <location>
        <begin position="447"/>
        <end position="460"/>
    </location>
</feature>
<reference evidence="2 3" key="1">
    <citation type="submission" date="2018-05" db="EMBL/GenBank/DDBJ databases">
        <title>Genome sequencing and assembly of the regulated plant pathogen Lachnellula willkommii and related sister species for the development of diagnostic species identification markers.</title>
        <authorList>
            <person name="Giroux E."/>
            <person name="Bilodeau G."/>
        </authorList>
    </citation>
    <scope>NUCLEOTIDE SEQUENCE [LARGE SCALE GENOMIC DNA]</scope>
    <source>
        <strain evidence="2 3">CBS 268.59</strain>
    </source>
</reference>
<feature type="compositionally biased region" description="Polar residues" evidence="1">
    <location>
        <begin position="412"/>
        <end position="428"/>
    </location>
</feature>
<feature type="region of interest" description="Disordered" evidence="1">
    <location>
        <begin position="1"/>
        <end position="188"/>
    </location>
</feature>
<feature type="region of interest" description="Disordered" evidence="1">
    <location>
        <begin position="556"/>
        <end position="648"/>
    </location>
</feature>
<feature type="region of interest" description="Disordered" evidence="1">
    <location>
        <begin position="389"/>
        <end position="465"/>
    </location>
</feature>
<feature type="compositionally biased region" description="Basic and acidic residues" evidence="1">
    <location>
        <begin position="432"/>
        <end position="446"/>
    </location>
</feature>
<feature type="region of interest" description="Disordered" evidence="1">
    <location>
        <begin position="489"/>
        <end position="513"/>
    </location>
</feature>
<name>A0A8T9C4Q8_9HELO</name>
<feature type="compositionally biased region" description="Polar residues" evidence="1">
    <location>
        <begin position="102"/>
        <end position="118"/>
    </location>
</feature>
<evidence type="ECO:0000313" key="2">
    <source>
        <dbReference type="EMBL" id="TVY80651.1"/>
    </source>
</evidence>
<organism evidence="2 3">
    <name type="scientific">Lachnellula suecica</name>
    <dbReference type="NCBI Taxonomy" id="602035"/>
    <lineage>
        <taxon>Eukaryota</taxon>
        <taxon>Fungi</taxon>
        <taxon>Dikarya</taxon>
        <taxon>Ascomycota</taxon>
        <taxon>Pezizomycotina</taxon>
        <taxon>Leotiomycetes</taxon>
        <taxon>Helotiales</taxon>
        <taxon>Lachnaceae</taxon>
        <taxon>Lachnellula</taxon>
    </lineage>
</organism>
<evidence type="ECO:0000256" key="1">
    <source>
        <dbReference type="SAM" id="MobiDB-lite"/>
    </source>
</evidence>
<dbReference type="Proteomes" id="UP000469558">
    <property type="component" value="Unassembled WGS sequence"/>
</dbReference>
<proteinExistence type="predicted"/>
<feature type="compositionally biased region" description="Basic and acidic residues" evidence="1">
    <location>
        <begin position="146"/>
        <end position="163"/>
    </location>
</feature>
<accession>A0A8T9C4Q8</accession>
<feature type="compositionally biased region" description="Polar residues" evidence="1">
    <location>
        <begin position="489"/>
        <end position="511"/>
    </location>
</feature>
<gene>
    <name evidence="2" type="ORF">LSUE1_G006509</name>
</gene>